<dbReference type="SUPFAM" id="SSF82153">
    <property type="entry name" value="FAS1 domain"/>
    <property type="match status" value="7"/>
</dbReference>
<dbReference type="AlphaFoldDB" id="A0A1S3JTU9"/>
<dbReference type="InterPro" id="IPR036378">
    <property type="entry name" value="FAS1_dom_sf"/>
</dbReference>
<dbReference type="PANTHER" id="PTHR10900">
    <property type="entry name" value="PERIOSTIN-RELATED"/>
    <property type="match status" value="1"/>
</dbReference>
<name>A0A1S3JTU9_LINAN</name>
<feature type="domain" description="FAS1" evidence="2">
    <location>
        <begin position="896"/>
        <end position="1026"/>
    </location>
</feature>
<dbReference type="GO" id="GO:0030198">
    <property type="term" value="P:extracellular matrix organization"/>
    <property type="evidence" value="ECO:0007669"/>
    <property type="project" value="TreeGrafter"/>
</dbReference>
<evidence type="ECO:0000313" key="4">
    <source>
        <dbReference type="RefSeq" id="XP_013413795.1"/>
    </source>
</evidence>
<dbReference type="PROSITE" id="PS50213">
    <property type="entry name" value="FAS1"/>
    <property type="match status" value="7"/>
</dbReference>
<dbReference type="GO" id="GO:0007155">
    <property type="term" value="P:cell adhesion"/>
    <property type="evidence" value="ECO:0007669"/>
    <property type="project" value="TreeGrafter"/>
</dbReference>
<protein>
    <submittedName>
        <fullName evidence="4">Transforming growth factor-beta-induced protein ig-h3</fullName>
    </submittedName>
</protein>
<gene>
    <name evidence="4" type="primary">LOC106176108</name>
</gene>
<keyword evidence="1" id="KW-0732">Signal</keyword>
<dbReference type="STRING" id="7574.A0A1S3JTU9"/>
<dbReference type="Proteomes" id="UP000085678">
    <property type="component" value="Unplaced"/>
</dbReference>
<dbReference type="InParanoid" id="A0A1S3JTU9"/>
<feature type="domain" description="FAS1" evidence="2">
    <location>
        <begin position="623"/>
        <end position="755"/>
    </location>
</feature>
<dbReference type="GO" id="GO:0050839">
    <property type="term" value="F:cell adhesion molecule binding"/>
    <property type="evidence" value="ECO:0007669"/>
    <property type="project" value="TreeGrafter"/>
</dbReference>
<evidence type="ECO:0000313" key="3">
    <source>
        <dbReference type="Proteomes" id="UP000085678"/>
    </source>
</evidence>
<reference evidence="4" key="1">
    <citation type="submission" date="2025-08" db="UniProtKB">
        <authorList>
            <consortium name="RefSeq"/>
        </authorList>
    </citation>
    <scope>IDENTIFICATION</scope>
    <source>
        <tissue evidence="4">Gonads</tissue>
    </source>
</reference>
<feature type="domain" description="FAS1" evidence="2">
    <location>
        <begin position="493"/>
        <end position="619"/>
    </location>
</feature>
<feature type="domain" description="FAS1" evidence="2">
    <location>
        <begin position="759"/>
        <end position="892"/>
    </location>
</feature>
<dbReference type="PANTHER" id="PTHR10900:SF114">
    <property type="entry name" value="FAS1 DOMAIN-CONTAINING PROTEIN"/>
    <property type="match status" value="1"/>
</dbReference>
<dbReference type="RefSeq" id="XP_013413795.1">
    <property type="nucleotide sequence ID" value="XM_013558341.1"/>
</dbReference>
<sequence>MKILVFLELLLFTQIYGQYYSYRRSYYNTQSYTLSGPNVCSVQRVGSKKIYTESRTVRYTSQDICGQRPYKEYDCCIGYEKIPGYPGCSKATPLKDLMETLADVGATEFLNAARYSGVQYTLSRTGPYTLFAPVNEVFNKTSKDLRRRLRTSQGFQYHVVKNGVELKDFDDELELETLAIPGKVVVNNKETGITTVNCARITRPNIPATNGIIHLIDKILDRYPETITNIIYQDKRLQTLQDLIARTRLTDPLMRNGPFTVFAPTVDAFKKIPSEVLTNILANTEALTKILQHHVVKGTICSNFITRKQTLKTLAGSKLEADCDRSGVTLNKLKARIVEPDIIASNGVVHMIDTVLMPVEAKTLLDRAEELGLKTFVKLLKQAGLDKDLALYSSGPYTLFAPSDYAFSAMRRDRSAKVNSDKDFLRNVLNFHIGFGKIMSNQLVDDTTVDTKLYPRKLRINVYRAILGYKEYDCCIGYEKIPGYPGCSKATPLKDLMETLADVGATEFLNAARYSGVQYTLSRTGPYTLFAPVNEVFNKTSKDLRRRLRTSQGFQYHVVKNGVELKDFDDELELETLAIPGKVVVNNKETGITTVNCARITRPNIPATNGIIHLIDKILDRYPETITNIIYQDKRLQTLQDLIARTRLTDPLMRNGPFTVFAPTVDAFKKIPSEVLTNILANTEALTKILQHHVVKGTICSNFITRKQTLKTLAGSKLEADCDRSGVTLNKLKARIVEPDIIASNGVVHMIDTVLMPVEAKTLLDRAEELGLKTFVKLLKEAGLDKDLALYSSGPYTLFAPSDYAFSAMRRDRSAKVNSDKDFLRNVLNFHIGFGKIMSNQLVDDTTVDTKLYPRKLRINVYRAQPSIEASSIEKGDFEAANGVIHIIDRVIFPPEQTLDEIMTEDECLRPFEEALKKEGLAAQLSQSGSYTVFVPTRAAVRRVKRRLDNMSHDQLKKILKNHILEGVYTSCAFQEGTILPLKNQNGKELSCSKSRGRMLLSRRARVSRTNIMATNGVLHVVDEVLEH</sequence>
<dbReference type="GO" id="GO:0005615">
    <property type="term" value="C:extracellular space"/>
    <property type="evidence" value="ECO:0007669"/>
    <property type="project" value="TreeGrafter"/>
</dbReference>
<dbReference type="InterPro" id="IPR050904">
    <property type="entry name" value="Adhesion/Biosynth-related"/>
</dbReference>
<dbReference type="Gene3D" id="2.30.180.10">
    <property type="entry name" value="FAS1 domain"/>
    <property type="match status" value="7"/>
</dbReference>
<feature type="signal peptide" evidence="1">
    <location>
        <begin position="1"/>
        <end position="17"/>
    </location>
</feature>
<dbReference type="GO" id="GO:0031012">
    <property type="term" value="C:extracellular matrix"/>
    <property type="evidence" value="ECO:0007669"/>
    <property type="project" value="TreeGrafter"/>
</dbReference>
<dbReference type="InterPro" id="IPR000782">
    <property type="entry name" value="FAS1_domain"/>
</dbReference>
<organism evidence="3 4">
    <name type="scientific">Lingula anatina</name>
    <name type="common">Brachiopod</name>
    <name type="synonym">Lingula unguis</name>
    <dbReference type="NCBI Taxonomy" id="7574"/>
    <lineage>
        <taxon>Eukaryota</taxon>
        <taxon>Metazoa</taxon>
        <taxon>Spiralia</taxon>
        <taxon>Lophotrochozoa</taxon>
        <taxon>Brachiopoda</taxon>
        <taxon>Linguliformea</taxon>
        <taxon>Lingulata</taxon>
        <taxon>Lingulida</taxon>
        <taxon>Linguloidea</taxon>
        <taxon>Lingulidae</taxon>
        <taxon>Lingula</taxon>
    </lineage>
</organism>
<proteinExistence type="predicted"/>
<dbReference type="KEGG" id="lak:106176108"/>
<dbReference type="SMART" id="SM00554">
    <property type="entry name" value="FAS1"/>
    <property type="match status" value="7"/>
</dbReference>
<dbReference type="Pfam" id="PF02469">
    <property type="entry name" value="Fasciclin"/>
    <property type="match status" value="7"/>
</dbReference>
<evidence type="ECO:0000256" key="1">
    <source>
        <dbReference type="SAM" id="SignalP"/>
    </source>
</evidence>
<feature type="domain" description="FAS1" evidence="2">
    <location>
        <begin position="94"/>
        <end position="220"/>
    </location>
</feature>
<dbReference type="FunFam" id="2.30.180.10:FF:000032">
    <property type="entry name" value="Fasciclin domain-containing protein, putative"/>
    <property type="match status" value="3"/>
</dbReference>
<dbReference type="GeneID" id="106176108"/>
<feature type="chain" id="PRO_5010226397" evidence="1">
    <location>
        <begin position="18"/>
        <end position="1028"/>
    </location>
</feature>
<feature type="domain" description="FAS1" evidence="2">
    <location>
        <begin position="224"/>
        <end position="356"/>
    </location>
</feature>
<dbReference type="OrthoDB" id="286301at2759"/>
<keyword evidence="3" id="KW-1185">Reference proteome</keyword>
<accession>A0A1S3JTU9</accession>
<feature type="domain" description="FAS1" evidence="2">
    <location>
        <begin position="360"/>
        <end position="500"/>
    </location>
</feature>
<evidence type="ECO:0000259" key="2">
    <source>
        <dbReference type="PROSITE" id="PS50213"/>
    </source>
</evidence>